<feature type="region of interest" description="Disordered" evidence="7">
    <location>
        <begin position="52"/>
        <end position="72"/>
    </location>
</feature>
<feature type="compositionally biased region" description="Acidic residues" evidence="7">
    <location>
        <begin position="293"/>
        <end position="305"/>
    </location>
</feature>
<evidence type="ECO:0000256" key="3">
    <source>
        <dbReference type="ARBA" id="ARBA00023125"/>
    </source>
</evidence>
<dbReference type="InterPro" id="IPR002070">
    <property type="entry name" value="TF_Brachyury"/>
</dbReference>
<dbReference type="PROSITE" id="PS01264">
    <property type="entry name" value="TBOX_2"/>
    <property type="match status" value="1"/>
</dbReference>
<evidence type="ECO:0000313" key="9">
    <source>
        <dbReference type="EMBL" id="CAH3110663.1"/>
    </source>
</evidence>
<gene>
    <name evidence="9" type="ORF">PLOB_00019641</name>
</gene>
<dbReference type="InterPro" id="IPR018186">
    <property type="entry name" value="TF_T-box_CS"/>
</dbReference>
<evidence type="ECO:0000256" key="5">
    <source>
        <dbReference type="ARBA" id="ARBA00023242"/>
    </source>
</evidence>
<comment type="caution">
    <text evidence="6">Lacks conserved residue(s) required for the propagation of feature annotation.</text>
</comment>
<dbReference type="InterPro" id="IPR008967">
    <property type="entry name" value="p53-like_TF_DNA-bd_sf"/>
</dbReference>
<dbReference type="PROSITE" id="PS01283">
    <property type="entry name" value="TBOX_1"/>
    <property type="match status" value="1"/>
</dbReference>
<proteinExistence type="predicted"/>
<dbReference type="PANTHER" id="PTHR11267">
    <property type="entry name" value="T-BOX PROTEIN-RELATED"/>
    <property type="match status" value="1"/>
</dbReference>
<keyword evidence="4" id="KW-0804">Transcription</keyword>
<sequence>MAYYPFYPARMRDFRVSSLLEGCSQFIPGVPGSGSSIPNNLNSNGPFPYSPYHPTQMAKQPSHFGPGSMPGPPQQVHMPVHDSEYENIQVNLENKELWQTFDKEKTEMVITKAGRRMFPPIKARVTGLDPRAKYFFLMDIQPVNDVRYKFHNCRWMEAGKADPEMPKPLYMHPDSPSTGAQWMQKTISFHKMKLTNNIADKYGYTILNSMHKYRPRIHVVRADDTYKHPYSIYKIFTFPETEFIGVTAYQNEKITKLKIDNNPFAKGFREQGAGHRRRLERRQRSNPGGSLHDEDDENNSEDEESGKEPGACGSTNDIHSGSSAAENSVVGLPSSPEDIKPVIQVDKGRSCANTLSHSPSPVQKALPAPDILHHSQPFSDFSRPSTLHIPEDSKPVILPPNSSESVPFSSQSHLKLSSARAMHMDMRYSPYPRPAYPMGGMPSSFLPHAHGHMYPSYSVPQAAYPSCQVGQSYPPCTVNQQSFGYPATVTSSSMFELTSGSTTSELPAALDLQGSVDRTPGMEHRTT</sequence>
<dbReference type="EMBL" id="CALNXK010000023">
    <property type="protein sequence ID" value="CAH3110663.1"/>
    <property type="molecule type" value="Genomic_DNA"/>
</dbReference>
<keyword evidence="3 6" id="KW-0238">DNA-binding</keyword>
<dbReference type="PANTHER" id="PTHR11267:SF181">
    <property type="entry name" value="OPTOMOTOR-BLIND PROTEIN"/>
    <property type="match status" value="1"/>
</dbReference>
<accession>A0ABN8NJP8</accession>
<dbReference type="CDD" id="cd20188">
    <property type="entry name" value="T-box_TBX2_3-like"/>
    <property type="match status" value="1"/>
</dbReference>
<dbReference type="Gene3D" id="2.60.40.820">
    <property type="entry name" value="Transcription factor, T-box"/>
    <property type="match status" value="1"/>
</dbReference>
<evidence type="ECO:0000256" key="6">
    <source>
        <dbReference type="PROSITE-ProRule" id="PRU00201"/>
    </source>
</evidence>
<evidence type="ECO:0000256" key="4">
    <source>
        <dbReference type="ARBA" id="ARBA00023163"/>
    </source>
</evidence>
<dbReference type="PRINTS" id="PR00937">
    <property type="entry name" value="TBOX"/>
</dbReference>
<feature type="domain" description="T-box" evidence="8">
    <location>
        <begin position="92"/>
        <end position="270"/>
    </location>
</feature>
<dbReference type="Pfam" id="PF00907">
    <property type="entry name" value="T-box"/>
    <property type="match status" value="1"/>
</dbReference>
<dbReference type="InterPro" id="IPR036960">
    <property type="entry name" value="T-box_sf"/>
</dbReference>
<evidence type="ECO:0000313" key="10">
    <source>
        <dbReference type="Proteomes" id="UP001159405"/>
    </source>
</evidence>
<evidence type="ECO:0000256" key="2">
    <source>
        <dbReference type="ARBA" id="ARBA00023015"/>
    </source>
</evidence>
<evidence type="ECO:0000256" key="7">
    <source>
        <dbReference type="SAM" id="MobiDB-lite"/>
    </source>
</evidence>
<comment type="caution">
    <text evidence="9">The sequence shown here is derived from an EMBL/GenBank/DDBJ whole genome shotgun (WGS) entry which is preliminary data.</text>
</comment>
<dbReference type="SUPFAM" id="SSF49417">
    <property type="entry name" value="p53-like transcription factors"/>
    <property type="match status" value="1"/>
</dbReference>
<dbReference type="InterPro" id="IPR046360">
    <property type="entry name" value="T-box_DNA-bd"/>
</dbReference>
<feature type="compositionally biased region" description="Polar residues" evidence="7">
    <location>
        <begin position="313"/>
        <end position="326"/>
    </location>
</feature>
<dbReference type="PRINTS" id="PR00938">
    <property type="entry name" value="BRACHYURY"/>
</dbReference>
<comment type="subcellular location">
    <subcellularLocation>
        <location evidence="1 6">Nucleus</location>
    </subcellularLocation>
</comment>
<organism evidence="9 10">
    <name type="scientific">Porites lobata</name>
    <dbReference type="NCBI Taxonomy" id="104759"/>
    <lineage>
        <taxon>Eukaryota</taxon>
        <taxon>Metazoa</taxon>
        <taxon>Cnidaria</taxon>
        <taxon>Anthozoa</taxon>
        <taxon>Hexacorallia</taxon>
        <taxon>Scleractinia</taxon>
        <taxon>Fungiina</taxon>
        <taxon>Poritidae</taxon>
        <taxon>Porites</taxon>
    </lineage>
</organism>
<keyword evidence="10" id="KW-1185">Reference proteome</keyword>
<keyword evidence="5 6" id="KW-0539">Nucleus</keyword>
<evidence type="ECO:0000259" key="8">
    <source>
        <dbReference type="PROSITE" id="PS50252"/>
    </source>
</evidence>
<dbReference type="SMART" id="SM00425">
    <property type="entry name" value="TBOX"/>
    <property type="match status" value="1"/>
</dbReference>
<name>A0ABN8NJP8_9CNID</name>
<dbReference type="InterPro" id="IPR001699">
    <property type="entry name" value="TF_T-box"/>
</dbReference>
<dbReference type="PROSITE" id="PS50252">
    <property type="entry name" value="TBOX_3"/>
    <property type="match status" value="1"/>
</dbReference>
<dbReference type="Proteomes" id="UP001159405">
    <property type="component" value="Unassembled WGS sequence"/>
</dbReference>
<keyword evidence="2" id="KW-0805">Transcription regulation</keyword>
<reference evidence="9 10" key="1">
    <citation type="submission" date="2022-05" db="EMBL/GenBank/DDBJ databases">
        <authorList>
            <consortium name="Genoscope - CEA"/>
            <person name="William W."/>
        </authorList>
    </citation>
    <scope>NUCLEOTIDE SEQUENCE [LARGE SCALE GENOMIC DNA]</scope>
</reference>
<protein>
    <recommendedName>
        <fullName evidence="8">T-box domain-containing protein</fullName>
    </recommendedName>
</protein>
<feature type="region of interest" description="Disordered" evidence="7">
    <location>
        <begin position="265"/>
        <end position="339"/>
    </location>
</feature>
<evidence type="ECO:0000256" key="1">
    <source>
        <dbReference type="ARBA" id="ARBA00004123"/>
    </source>
</evidence>